<organism evidence="1 2">
    <name type="scientific">Xylaria curta</name>
    <dbReference type="NCBI Taxonomy" id="42375"/>
    <lineage>
        <taxon>Eukaryota</taxon>
        <taxon>Fungi</taxon>
        <taxon>Dikarya</taxon>
        <taxon>Ascomycota</taxon>
        <taxon>Pezizomycotina</taxon>
        <taxon>Sordariomycetes</taxon>
        <taxon>Xylariomycetidae</taxon>
        <taxon>Xylariales</taxon>
        <taxon>Xylariaceae</taxon>
        <taxon>Xylaria</taxon>
    </lineage>
</organism>
<gene>
    <name evidence="1" type="ORF">NUW58_g5855</name>
</gene>
<keyword evidence="2" id="KW-1185">Reference proteome</keyword>
<accession>A0ACC1NZL4</accession>
<comment type="caution">
    <text evidence="1">The sequence shown here is derived from an EMBL/GenBank/DDBJ whole genome shotgun (WGS) entry which is preliminary data.</text>
</comment>
<protein>
    <submittedName>
        <fullName evidence="1">Uncharacterized protein</fullName>
    </submittedName>
</protein>
<dbReference type="EMBL" id="JAPDGR010001218">
    <property type="protein sequence ID" value="KAJ2984829.1"/>
    <property type="molecule type" value="Genomic_DNA"/>
</dbReference>
<dbReference type="Proteomes" id="UP001143856">
    <property type="component" value="Unassembled WGS sequence"/>
</dbReference>
<evidence type="ECO:0000313" key="2">
    <source>
        <dbReference type="Proteomes" id="UP001143856"/>
    </source>
</evidence>
<sequence length="209" mass="22019">MAGIERLEIHSKSYIVRWVKVEEGHTLSWSIQPDKKSINFGIVKHPGSGATKFHSVPGDLDSSLEQLDGSEGGGGKSSLFAKKDASTAREQLASKGFILVKWHGKCEADKVSMGTHDVIANQGGMFGLIFDNTFSKQISKTATLVILTYPTGAPPQGAHYLPNMQAASTASVSKTSLGKPSPRLGTAVGDSAESLHSHGAGEMAQSGAR</sequence>
<reference evidence="1" key="1">
    <citation type="submission" date="2022-10" db="EMBL/GenBank/DDBJ databases">
        <title>Genome Sequence of Xylaria curta.</title>
        <authorList>
            <person name="Buettner E."/>
        </authorList>
    </citation>
    <scope>NUCLEOTIDE SEQUENCE</scope>
    <source>
        <strain evidence="1">Babe10</strain>
    </source>
</reference>
<evidence type="ECO:0000313" key="1">
    <source>
        <dbReference type="EMBL" id="KAJ2984829.1"/>
    </source>
</evidence>
<name>A0ACC1NZL4_9PEZI</name>
<proteinExistence type="predicted"/>